<evidence type="ECO:0000313" key="2">
    <source>
        <dbReference type="Proteomes" id="UP000019804"/>
    </source>
</evidence>
<organism evidence="1 2">
    <name type="scientific">Aspergillus ruber (strain CBS 135680)</name>
    <dbReference type="NCBI Taxonomy" id="1388766"/>
    <lineage>
        <taxon>Eukaryota</taxon>
        <taxon>Fungi</taxon>
        <taxon>Dikarya</taxon>
        <taxon>Ascomycota</taxon>
        <taxon>Pezizomycotina</taxon>
        <taxon>Eurotiomycetes</taxon>
        <taxon>Eurotiomycetidae</taxon>
        <taxon>Eurotiales</taxon>
        <taxon>Aspergillaceae</taxon>
        <taxon>Aspergillus</taxon>
        <taxon>Aspergillus subgen. Aspergillus</taxon>
    </lineage>
</organism>
<sequence>MGSTTNGIKWVVQQELLKEKPTDYAVFSNVQPGFVGSAADNHELIGSKGASITYEQASRRMVVKLPSGLHKTAECNLSGLIEFDRHLGSEGQVCKELDSCWQPGVNRLPPKRISKWLTIVVDSGWTETFRHLRSDARL</sequence>
<accession>A0A017SDU2</accession>
<dbReference type="OrthoDB" id="4476908at2759"/>
<gene>
    <name evidence="1" type="ORF">EURHEDRAFT_377708</name>
</gene>
<reference evidence="2" key="1">
    <citation type="journal article" date="2014" name="Nat. Commun.">
        <title>Genomic adaptations of the halophilic Dead Sea filamentous fungus Eurotium rubrum.</title>
        <authorList>
            <person name="Kis-Papo T."/>
            <person name="Weig A.R."/>
            <person name="Riley R."/>
            <person name="Persoh D."/>
            <person name="Salamov A."/>
            <person name="Sun H."/>
            <person name="Lipzen A."/>
            <person name="Wasser S.P."/>
            <person name="Rambold G."/>
            <person name="Grigoriev I.V."/>
            <person name="Nevo E."/>
        </authorList>
    </citation>
    <scope>NUCLEOTIDE SEQUENCE [LARGE SCALE GENOMIC DNA]</scope>
    <source>
        <strain evidence="2">CBS 135680</strain>
    </source>
</reference>
<dbReference type="AlphaFoldDB" id="A0A017SDU2"/>
<dbReference type="HOGENOM" id="CLU_1854842_0_0_1"/>
<name>A0A017SDU2_ASPRC</name>
<dbReference type="Proteomes" id="UP000019804">
    <property type="component" value="Unassembled WGS sequence"/>
</dbReference>
<evidence type="ECO:0000313" key="1">
    <source>
        <dbReference type="EMBL" id="EYE95173.1"/>
    </source>
</evidence>
<proteinExistence type="predicted"/>
<dbReference type="RefSeq" id="XP_040638861.1">
    <property type="nucleotide sequence ID" value="XM_040778995.1"/>
</dbReference>
<dbReference type="GeneID" id="63694119"/>
<keyword evidence="2" id="KW-1185">Reference proteome</keyword>
<protein>
    <submittedName>
        <fullName evidence="1">Uncharacterized protein</fullName>
    </submittedName>
</protein>
<dbReference type="EMBL" id="KK088423">
    <property type="protein sequence ID" value="EYE95173.1"/>
    <property type="molecule type" value="Genomic_DNA"/>
</dbReference>